<organism evidence="5 6">
    <name type="scientific">Candidatus Magnetobacterium casense</name>
    <dbReference type="NCBI Taxonomy" id="1455061"/>
    <lineage>
        <taxon>Bacteria</taxon>
        <taxon>Pseudomonadati</taxon>
        <taxon>Nitrospirota</taxon>
        <taxon>Thermodesulfovibrionia</taxon>
        <taxon>Thermodesulfovibrionales</taxon>
        <taxon>Candidatus Magnetobacteriaceae</taxon>
        <taxon>Candidatus Magnetobacterium</taxon>
    </lineage>
</organism>
<keyword evidence="2" id="KW-0560">Oxidoreductase</keyword>
<evidence type="ECO:0000256" key="2">
    <source>
        <dbReference type="ARBA" id="ARBA00023002"/>
    </source>
</evidence>
<dbReference type="Pfam" id="PF00465">
    <property type="entry name" value="Fe-ADH"/>
    <property type="match status" value="1"/>
</dbReference>
<dbReference type="Proteomes" id="UP001196980">
    <property type="component" value="Unassembled WGS sequence"/>
</dbReference>
<feature type="domain" description="Alcohol dehydrogenase iron-type/glycerol dehydrogenase GldA" evidence="3">
    <location>
        <begin position="11"/>
        <end position="183"/>
    </location>
</feature>
<dbReference type="CDD" id="cd08183">
    <property type="entry name" value="Fe-ADH-like"/>
    <property type="match status" value="1"/>
</dbReference>
<accession>A0ABS6RYW1</accession>
<dbReference type="PANTHER" id="PTHR11496">
    <property type="entry name" value="ALCOHOL DEHYDROGENASE"/>
    <property type="match status" value="1"/>
</dbReference>
<evidence type="ECO:0000259" key="3">
    <source>
        <dbReference type="Pfam" id="PF00465"/>
    </source>
</evidence>
<proteinExistence type="inferred from homology"/>
<dbReference type="EMBL" id="JABXWD010000156">
    <property type="protein sequence ID" value="MBV6341836.1"/>
    <property type="molecule type" value="Genomic_DNA"/>
</dbReference>
<dbReference type="InterPro" id="IPR056798">
    <property type="entry name" value="ADH_Fe_C"/>
</dbReference>
<feature type="domain" description="Fe-containing alcohol dehydrogenase-like C-terminal" evidence="4">
    <location>
        <begin position="194"/>
        <end position="391"/>
    </location>
</feature>
<evidence type="ECO:0000259" key="4">
    <source>
        <dbReference type="Pfam" id="PF25137"/>
    </source>
</evidence>
<keyword evidence="6" id="KW-1185">Reference proteome</keyword>
<dbReference type="InterPro" id="IPR039697">
    <property type="entry name" value="Alcohol_dehydrogenase_Fe"/>
</dbReference>
<gene>
    <name evidence="5" type="ORF">HWQ67_09585</name>
</gene>
<dbReference type="PANTHER" id="PTHR11496:SF102">
    <property type="entry name" value="ALCOHOL DEHYDROGENASE 4"/>
    <property type="match status" value="1"/>
</dbReference>
<name>A0ABS6RYW1_9BACT</name>
<dbReference type="Pfam" id="PF25137">
    <property type="entry name" value="ADH_Fe_C"/>
    <property type="match status" value="1"/>
</dbReference>
<reference evidence="5 6" key="1">
    <citation type="journal article" date="2020" name="J Geophys Res Biogeosci">
        <title>Magnetotaxis as an Adaptation to Enable Bacterial Shuttling of Microbial Sulfur and Sulfur Cycling Across Aquatic Oxic#Anoxic Interfaces.</title>
        <authorList>
            <person name="Li J."/>
            <person name="Liu P."/>
            <person name="Wang J."/>
            <person name="Roberts A.P."/>
            <person name="Pan Y."/>
        </authorList>
    </citation>
    <scope>NUCLEOTIDE SEQUENCE [LARGE SCALE GENOMIC DNA]</scope>
    <source>
        <strain evidence="5 6">MYR-1_YQ</strain>
    </source>
</reference>
<dbReference type="InterPro" id="IPR001670">
    <property type="entry name" value="ADH_Fe/GldA"/>
</dbReference>
<dbReference type="RefSeq" id="WP_218252465.1">
    <property type="nucleotide sequence ID" value="NZ_JABXWD010000156.1"/>
</dbReference>
<evidence type="ECO:0000313" key="5">
    <source>
        <dbReference type="EMBL" id="MBV6341836.1"/>
    </source>
</evidence>
<evidence type="ECO:0000256" key="1">
    <source>
        <dbReference type="ARBA" id="ARBA00007358"/>
    </source>
</evidence>
<comment type="similarity">
    <text evidence="1">Belongs to the iron-containing alcohol dehydrogenase family.</text>
</comment>
<evidence type="ECO:0000313" key="6">
    <source>
        <dbReference type="Proteomes" id="UP001196980"/>
    </source>
</evidence>
<comment type="caution">
    <text evidence="5">The sequence shown here is derived from an EMBL/GenBank/DDBJ whole genome shotgun (WGS) entry which is preliminary data.</text>
</comment>
<protein>
    <submittedName>
        <fullName evidence="5">Iron-containing alcohol dehydrogenase</fullName>
    </submittedName>
</protein>
<sequence>MVNLKFKFARPPHIYFGAGTFKDVGTIVRGYGRSVVVLTGGSSLKESGRLAGLLTDLDALSIKHRHVSINTEPSPEMIDEVVRGCRDVGVEVVLAVGGGSVLDAGKAVSAMLPTGEGVFDYLEGVGSGAVHSGVKVPFIAAPTTAGTGSEATKNAVISRVGQDGFKKSLRHDNFVADVAVVDPELTLSCPPSVTAACGLDAFTQLLESYVSTKASVVTDSLALGALELFKDNLVAACTVSPGDIVVRAALSYASLISGITLANAGLGVVHGISSFISAHFDIPHGVICGTLIGAATKVNIQRLMADNAVDVLKKFAVVGDLITGQSGNGSVELSVKRLLWEIDNWVSVLRMPLLSHYGVGQQHLDMIASRSSNKENPVKLSKSDIMDILRQRL</sequence>